<evidence type="ECO:0000313" key="1">
    <source>
        <dbReference type="EMBL" id="KAJ8127245.1"/>
    </source>
</evidence>
<dbReference type="EMBL" id="JAPUUL010001499">
    <property type="protein sequence ID" value="KAJ8127245.1"/>
    <property type="molecule type" value="Genomic_DNA"/>
</dbReference>
<accession>A0ACC2JIF1</accession>
<name>A0ACC2JIF1_9PEZI</name>
<reference evidence="1" key="1">
    <citation type="submission" date="2022-12" db="EMBL/GenBank/DDBJ databases">
        <title>Genome Sequence of Lasiodiplodia mahajangana.</title>
        <authorList>
            <person name="Buettner E."/>
        </authorList>
    </citation>
    <scope>NUCLEOTIDE SEQUENCE</scope>
    <source>
        <strain evidence="1">VT137</strain>
    </source>
</reference>
<evidence type="ECO:0000313" key="2">
    <source>
        <dbReference type="Proteomes" id="UP001153332"/>
    </source>
</evidence>
<organism evidence="1 2">
    <name type="scientific">Lasiodiplodia mahajangana</name>
    <dbReference type="NCBI Taxonomy" id="1108764"/>
    <lineage>
        <taxon>Eukaryota</taxon>
        <taxon>Fungi</taxon>
        <taxon>Dikarya</taxon>
        <taxon>Ascomycota</taxon>
        <taxon>Pezizomycotina</taxon>
        <taxon>Dothideomycetes</taxon>
        <taxon>Dothideomycetes incertae sedis</taxon>
        <taxon>Botryosphaeriales</taxon>
        <taxon>Botryosphaeriaceae</taxon>
        <taxon>Lasiodiplodia</taxon>
    </lineage>
</organism>
<gene>
    <name evidence="1" type="ORF">O1611_g6390</name>
</gene>
<sequence>MSDRRVIVVVGATSLQGRGVVSALIGDSRAQWTIRGVTRDTSSPWAEKFISEYEAAKDRVSLISGDVYSAESMRAALSGAYGVFLNTNQTVHGKTLVKPEEQRQEVEQGKIVIDAAKHCGVKHFVMSSLPDIAKASDGRFTDIYHMDLKYEVEQYARNQLDYVTAVIPGFFYSNHWWPQYCRLQADGIVRFCAPIPGPQKMQWTDPAHDVGVFTARIFDLGVGKTAGKVYPVLSPMVSFDDIASTFTRLTGRKAVHAPLSMAEWADLTCSMLGPAFKDDVKHMMDWICMASTDKICYGALDPEDDTSAKELGVTASTFEDWIKRTGWTGPTECHGTKPKRGLHGP</sequence>
<dbReference type="Proteomes" id="UP001153332">
    <property type="component" value="Unassembled WGS sequence"/>
</dbReference>
<protein>
    <submittedName>
        <fullName evidence="1">Uncharacterized protein</fullName>
    </submittedName>
</protein>
<keyword evidence="2" id="KW-1185">Reference proteome</keyword>
<proteinExistence type="predicted"/>
<comment type="caution">
    <text evidence="1">The sequence shown here is derived from an EMBL/GenBank/DDBJ whole genome shotgun (WGS) entry which is preliminary data.</text>
</comment>